<dbReference type="SUPFAM" id="SSF55781">
    <property type="entry name" value="GAF domain-like"/>
    <property type="match status" value="1"/>
</dbReference>
<evidence type="ECO:0000313" key="2">
    <source>
        <dbReference type="Proteomes" id="UP000198781"/>
    </source>
</evidence>
<accession>A0A1G6PQ76</accession>
<proteinExistence type="predicted"/>
<dbReference type="Proteomes" id="UP000198781">
    <property type="component" value="Unassembled WGS sequence"/>
</dbReference>
<keyword evidence="2" id="KW-1185">Reference proteome</keyword>
<evidence type="ECO:0008006" key="3">
    <source>
        <dbReference type="Google" id="ProtNLM"/>
    </source>
</evidence>
<dbReference type="RefSeq" id="WP_139160338.1">
    <property type="nucleotide sequence ID" value="NZ_FMZC01000003.1"/>
</dbReference>
<sequence>MTLSMTPPQFHALLQADGLYPAMEALNRGVPHRYTGVFQVIESQLINVFLYDKQHEIRPEALAVVALDNSFCQFVLRDGSLLVDNSMHDDRLLSSSFRGVVVAYHGVPVTNPRGGLYGTLCHFDFIELSLAQPQFELLQAAGGLLYPYLPHLDGRVYSAPQVARAAAG</sequence>
<dbReference type="AlphaFoldDB" id="A0A1G6PQ76"/>
<evidence type="ECO:0000313" key="1">
    <source>
        <dbReference type="EMBL" id="SDC82323.1"/>
    </source>
</evidence>
<name>A0A1G6PQ76_9BURK</name>
<protein>
    <recommendedName>
        <fullName evidence="3">Guanylate cyclase</fullName>
    </recommendedName>
</protein>
<dbReference type="STRING" id="187868.SAMN05192589_103309"/>
<gene>
    <name evidence="1" type="ORF">SAMN05192589_103309</name>
</gene>
<reference evidence="1 2" key="1">
    <citation type="submission" date="2016-10" db="EMBL/GenBank/DDBJ databases">
        <authorList>
            <person name="de Groot N.N."/>
        </authorList>
    </citation>
    <scope>NUCLEOTIDE SEQUENCE [LARGE SCALE GENOMIC DNA]</scope>
    <source>
        <strain evidence="1 2">DSM 16619</strain>
    </source>
</reference>
<dbReference type="OrthoDB" id="8810170at2"/>
<dbReference type="EMBL" id="FMZC01000003">
    <property type="protein sequence ID" value="SDC82323.1"/>
    <property type="molecule type" value="Genomic_DNA"/>
</dbReference>
<organism evidence="1 2">
    <name type="scientific">Paracidovorax valerianellae</name>
    <dbReference type="NCBI Taxonomy" id="187868"/>
    <lineage>
        <taxon>Bacteria</taxon>
        <taxon>Pseudomonadati</taxon>
        <taxon>Pseudomonadota</taxon>
        <taxon>Betaproteobacteria</taxon>
        <taxon>Burkholderiales</taxon>
        <taxon>Comamonadaceae</taxon>
        <taxon>Paracidovorax</taxon>
    </lineage>
</organism>